<dbReference type="NCBIfam" id="TIGR04056">
    <property type="entry name" value="OMP_RagA_SusC"/>
    <property type="match status" value="1"/>
</dbReference>
<sequence>MKRWLPLLFLTLMVCAMQTGLAQRLALAQVPPKQAASGKPAERPLKEVIQSLKEYYKSDIIFLDRFVDGKMVPANAVEWNSTLENNLTRLLKPFGLESKKGRNGVFIITSRKMAREINYQAEPVSQPEMSVSVTQSGPSERVPLHGSQITPFKNITVRGTVRDAEKNEPLPGVSVVIKNSQQGAITDVDGKYSIDVPDAAQILVFSFVGYVAQEEPIAGRTGIDVSLKIDQKSLDEVVVVGYGTQERATITGSVVSVKGTDIVKTPVVNVSNALVGRLPGVTAVQRSGEPGSDGSEIRIRGTNSLGNNSPLVVVDGIPGRSLDRIDPNTIESMTVLKDASAAIYGSQAANGVILITTKRGKLGKPEISFHYSDGYNQPTRLPKMASSSEYATMLNEIDIYNNRQQRYSADDIQKFRDGSDPWGHPNTDWFKAVLKPRSRQNSLNATLIGGTEKIRYFMNLGSKFQDGYYYRSATKYKQFDFRSNIDGTVSDHISVRFDVSGRIENRNLPTQGSGNIFSGLMRSDPGKHAFWPDGTPGPDVEQGNNPAVTSTDATGYDRDKQYVFNSNLRIDVKIPFVPGLAFSGNASFDKTFRFRKNWQTPWYLYSWDGTSYDANGKPVLVKGKKGFDDPRLQQWAEDNQNVLLNGVLTYEKNIGKHALKVMAGMESREGKGTSFSAYRRFFVSTAVDQLFAGGDINKDNTGAAYENARLNYFGRLNYNFYEKLMLEFVWRYDGSYIFPKQGRYGFFPGVSAGYRLSEEAFWKRNLPIVNDFKIRASWGQTGNDRIDEWQYLSSYGYNTNTYIFGVTQENKLLREVRIPNQNVTWEVANQSNIGFEAGIFKNKVYVEFDYFNNKRSQILWQRNASVPSSTGLTLPRENIGKVSNTGFEFSVGYRSQVQKFKYNVSFNGSYSRNKITFWDESPGRPEWQQSTGKPIPSNPAFPDNDLYYQSIGIFRDKQAVDSYPHWTGARPGDVIFKDVNEDGVINGNDRVRNNKTNIPRFNAGMNFDLSYGRFDLTILLQGATGAVRYIDTYSGDSGNFLQDFYNNRWTETHPDSKEPRAFNRSQEYWRTQFNTQFLRNTDYVRLKTLQLAYNVPSDLLGKLGMSSLRLYVSGYNLLTYSPGLKDFDPESDNNTGSSYPVQRVFNGGVSLTF</sequence>
<evidence type="ECO:0000256" key="3">
    <source>
        <dbReference type="SAM" id="MobiDB-lite"/>
    </source>
</evidence>
<dbReference type="InterPro" id="IPR037066">
    <property type="entry name" value="Plug_dom_sf"/>
</dbReference>
<dbReference type="InterPro" id="IPR023996">
    <property type="entry name" value="TonB-dep_OMP_SusC/RagA"/>
</dbReference>
<keyword evidence="2" id="KW-1134">Transmembrane beta strand</keyword>
<reference evidence="7" key="1">
    <citation type="journal article" date="2019" name="Int. J. Syst. Evol. Microbiol.">
        <title>The Global Catalogue of Microorganisms (GCM) 10K type strain sequencing project: providing services to taxonomists for standard genome sequencing and annotation.</title>
        <authorList>
            <consortium name="The Broad Institute Genomics Platform"/>
            <consortium name="The Broad Institute Genome Sequencing Center for Infectious Disease"/>
            <person name="Wu L."/>
            <person name="Ma J."/>
        </authorList>
    </citation>
    <scope>NUCLEOTIDE SEQUENCE [LARGE SCALE GENOMIC DNA]</scope>
    <source>
        <strain evidence="7">CGMCC 1.6375</strain>
    </source>
</reference>
<keyword evidence="2" id="KW-0813">Transport</keyword>
<dbReference type="InterPro" id="IPR008969">
    <property type="entry name" value="CarboxyPept-like_regulatory"/>
</dbReference>
<keyword evidence="1 4" id="KW-0732">Signal</keyword>
<keyword evidence="2" id="KW-0998">Cell outer membrane</keyword>
<accession>A0ABQ2HSH7</accession>
<dbReference type="PANTHER" id="PTHR30069">
    <property type="entry name" value="TONB-DEPENDENT OUTER MEMBRANE RECEPTOR"/>
    <property type="match status" value="1"/>
</dbReference>
<dbReference type="InterPro" id="IPR039426">
    <property type="entry name" value="TonB-dep_rcpt-like"/>
</dbReference>
<dbReference type="Gene3D" id="2.170.130.10">
    <property type="entry name" value="TonB-dependent receptor, plug domain"/>
    <property type="match status" value="1"/>
</dbReference>
<proteinExistence type="inferred from homology"/>
<comment type="caution">
    <text evidence="6">The sequence shown here is derived from an EMBL/GenBank/DDBJ whole genome shotgun (WGS) entry which is preliminary data.</text>
</comment>
<dbReference type="Pfam" id="PF07715">
    <property type="entry name" value="Plug"/>
    <property type="match status" value="1"/>
</dbReference>
<feature type="signal peptide" evidence="4">
    <location>
        <begin position="1"/>
        <end position="22"/>
    </location>
</feature>
<dbReference type="InterPro" id="IPR012910">
    <property type="entry name" value="Plug_dom"/>
</dbReference>
<dbReference type="Pfam" id="PF13715">
    <property type="entry name" value="CarbopepD_reg_2"/>
    <property type="match status" value="1"/>
</dbReference>
<feature type="chain" id="PRO_5047361030" evidence="4">
    <location>
        <begin position="23"/>
        <end position="1153"/>
    </location>
</feature>
<dbReference type="Proteomes" id="UP000632339">
    <property type="component" value="Unassembled WGS sequence"/>
</dbReference>
<dbReference type="PROSITE" id="PS52016">
    <property type="entry name" value="TONB_DEPENDENT_REC_3"/>
    <property type="match status" value="1"/>
</dbReference>
<dbReference type="NCBIfam" id="TIGR04057">
    <property type="entry name" value="SusC_RagA_signa"/>
    <property type="match status" value="1"/>
</dbReference>
<gene>
    <name evidence="6" type="ORF">GCM10010967_24060</name>
</gene>
<evidence type="ECO:0000256" key="4">
    <source>
        <dbReference type="SAM" id="SignalP"/>
    </source>
</evidence>
<dbReference type="EMBL" id="BMLI01000001">
    <property type="protein sequence ID" value="GGM90307.1"/>
    <property type="molecule type" value="Genomic_DNA"/>
</dbReference>
<dbReference type="SUPFAM" id="SSF49464">
    <property type="entry name" value="Carboxypeptidase regulatory domain-like"/>
    <property type="match status" value="1"/>
</dbReference>
<comment type="similarity">
    <text evidence="2">Belongs to the TonB-dependent receptor family.</text>
</comment>
<evidence type="ECO:0000256" key="2">
    <source>
        <dbReference type="PROSITE-ProRule" id="PRU01360"/>
    </source>
</evidence>
<feature type="domain" description="TonB-dependent receptor plug" evidence="5">
    <location>
        <begin position="249"/>
        <end position="352"/>
    </location>
</feature>
<keyword evidence="2" id="KW-0812">Transmembrane</keyword>
<keyword evidence="2" id="KW-0472">Membrane</keyword>
<evidence type="ECO:0000256" key="1">
    <source>
        <dbReference type="ARBA" id="ARBA00022729"/>
    </source>
</evidence>
<dbReference type="SUPFAM" id="SSF56935">
    <property type="entry name" value="Porins"/>
    <property type="match status" value="1"/>
</dbReference>
<dbReference type="PANTHER" id="PTHR30069:SF29">
    <property type="entry name" value="HEMOGLOBIN AND HEMOGLOBIN-HAPTOGLOBIN-BINDING PROTEIN 1-RELATED"/>
    <property type="match status" value="1"/>
</dbReference>
<feature type="region of interest" description="Disordered" evidence="3">
    <location>
        <begin position="528"/>
        <end position="553"/>
    </location>
</feature>
<dbReference type="RefSeq" id="WP_019943648.1">
    <property type="nucleotide sequence ID" value="NZ_BMLI01000001.1"/>
</dbReference>
<name>A0ABQ2HSH7_9BACT</name>
<evidence type="ECO:0000259" key="5">
    <source>
        <dbReference type="Pfam" id="PF07715"/>
    </source>
</evidence>
<keyword evidence="7" id="KW-1185">Reference proteome</keyword>
<comment type="subcellular location">
    <subcellularLocation>
        <location evidence="2">Cell outer membrane</location>
        <topology evidence="2">Multi-pass membrane protein</topology>
    </subcellularLocation>
</comment>
<dbReference type="InterPro" id="IPR023997">
    <property type="entry name" value="TonB-dep_OMP_SusC/RagA_CS"/>
</dbReference>
<dbReference type="Gene3D" id="2.60.40.1120">
    <property type="entry name" value="Carboxypeptidase-like, regulatory domain"/>
    <property type="match status" value="1"/>
</dbReference>
<evidence type="ECO:0000313" key="7">
    <source>
        <dbReference type="Proteomes" id="UP000632339"/>
    </source>
</evidence>
<protein>
    <submittedName>
        <fullName evidence="6">SusC/RagA family TonB-linked outer membrane protein</fullName>
    </submittedName>
</protein>
<evidence type="ECO:0000313" key="6">
    <source>
        <dbReference type="EMBL" id="GGM90307.1"/>
    </source>
</evidence>
<organism evidence="6 7">
    <name type="scientific">Dyadobacter beijingensis</name>
    <dbReference type="NCBI Taxonomy" id="365489"/>
    <lineage>
        <taxon>Bacteria</taxon>
        <taxon>Pseudomonadati</taxon>
        <taxon>Bacteroidota</taxon>
        <taxon>Cytophagia</taxon>
        <taxon>Cytophagales</taxon>
        <taxon>Spirosomataceae</taxon>
        <taxon>Dyadobacter</taxon>
    </lineage>
</organism>
<feature type="compositionally biased region" description="Polar residues" evidence="3">
    <location>
        <begin position="542"/>
        <end position="553"/>
    </location>
</feature>